<evidence type="ECO:0000256" key="1">
    <source>
        <dbReference type="ARBA" id="ARBA00010547"/>
    </source>
</evidence>
<name>A0A507QS83_MONPU</name>
<dbReference type="STRING" id="5098.A0A507QS83"/>
<dbReference type="InterPro" id="IPR048971">
    <property type="entry name" value="Apc1_3rd"/>
</dbReference>
<dbReference type="GO" id="GO:0070979">
    <property type="term" value="P:protein K11-linked ubiquitination"/>
    <property type="evidence" value="ECO:0007669"/>
    <property type="project" value="TreeGrafter"/>
</dbReference>
<feature type="region of interest" description="Disordered" evidence="6">
    <location>
        <begin position="501"/>
        <end position="522"/>
    </location>
</feature>
<feature type="region of interest" description="Disordered" evidence="6">
    <location>
        <begin position="1"/>
        <end position="20"/>
    </location>
</feature>
<dbReference type="InterPro" id="IPR011989">
    <property type="entry name" value="ARM-like"/>
</dbReference>
<dbReference type="OrthoDB" id="26401at2759"/>
<dbReference type="PANTHER" id="PTHR12827:SF3">
    <property type="entry name" value="ANAPHASE-PROMOTING COMPLEX SUBUNIT 1"/>
    <property type="match status" value="1"/>
</dbReference>
<comment type="caution">
    <text evidence="9">The sequence shown here is derived from an EMBL/GenBank/DDBJ whole genome shotgun (WGS) entry which is preliminary data.</text>
</comment>
<keyword evidence="2" id="KW-0132">Cell division</keyword>
<dbReference type="InterPro" id="IPR049255">
    <property type="entry name" value="Apc1_N"/>
</dbReference>
<evidence type="ECO:0000313" key="10">
    <source>
        <dbReference type="Proteomes" id="UP000319663"/>
    </source>
</evidence>
<feature type="region of interest" description="Disordered" evidence="6">
    <location>
        <begin position="388"/>
        <end position="467"/>
    </location>
</feature>
<dbReference type="GO" id="GO:0007091">
    <property type="term" value="P:metaphase/anaphase transition of mitotic cell cycle"/>
    <property type="evidence" value="ECO:0007669"/>
    <property type="project" value="TreeGrafter"/>
</dbReference>
<dbReference type="GO" id="GO:0051301">
    <property type="term" value="P:cell division"/>
    <property type="evidence" value="ECO:0007669"/>
    <property type="project" value="UniProtKB-KW"/>
</dbReference>
<evidence type="ECO:0000259" key="7">
    <source>
        <dbReference type="Pfam" id="PF12859"/>
    </source>
</evidence>
<dbReference type="GO" id="GO:0005680">
    <property type="term" value="C:anaphase-promoting complex"/>
    <property type="evidence" value="ECO:0007669"/>
    <property type="project" value="InterPro"/>
</dbReference>
<feature type="domain" description="Anaphase-promoting complex subunit 1 N-terminal" evidence="7">
    <location>
        <begin position="83"/>
        <end position="853"/>
    </location>
</feature>
<dbReference type="InterPro" id="IPR024990">
    <property type="entry name" value="Apc1"/>
</dbReference>
<evidence type="ECO:0000256" key="4">
    <source>
        <dbReference type="ARBA" id="ARBA00022776"/>
    </source>
</evidence>
<keyword evidence="10" id="KW-1185">Reference proteome</keyword>
<keyword evidence="3" id="KW-0677">Repeat</keyword>
<dbReference type="FunFam" id="1.25.10.10:FF:000217">
    <property type="entry name" value="20S cyclosome subunit (APC1/BimE)"/>
    <property type="match status" value="1"/>
</dbReference>
<dbReference type="Pfam" id="PF21282">
    <property type="entry name" value="APC1_3rd"/>
    <property type="match status" value="1"/>
</dbReference>
<dbReference type="PANTHER" id="PTHR12827">
    <property type="entry name" value="MEIOTIC CHECKPOINT REGULATOR TSG24 FAMILY MEMBER"/>
    <property type="match status" value="1"/>
</dbReference>
<sequence length="2104" mass="232778">MKSSRVQRVDSSTPHQLNKDESLLYTEDHITSDGYDILTGSNCQDTVYNYASIMATVRSHGLHGPSALPFLVAEDLITPNPSEYQYVWKTTVDESSQPPVDDEIIWTKTCVVWSRGGVVKTVFRLDLEKEEIRHALFTYFAPGNLRRSDRDCRHVGEQSWMSGESRQGRTAESSHGLTFNGHEDPQTAEKPSRALVVVLKSQAHIFFLSGNSHVIPLPFEVHSVFATPRGLLFQRRLHEENHKPYPAAPPSSFVSSFHASADFRSSQTSTGRGRQPSLGLFSAGLKPKPSQHADLPRVFSLIDPHSEMGLVVSNQNSRYVRDSGRISGFDPLDPTDEIVYVSTRDELSRSSLTLSDAPLILVVTVNTNTSFYTIWAARYRDDDGRLSLKKRRKRDTGGTRSKRRSSHFGMGTGSTTPAGRPVAGRESFGHRGDGWNVPSLSNSQIEGRPDEEEDLASKIGDDFGDIGVPSKASRRVSSLLARADLASSQDRIAFSDLATGSQSSSMVHGGARQSMGATSNNRGSFGFNPRASATSSVRSTAGNFLDAPVDRLLEELNNVGLFEGFENMELRGSASGLPEEIMLSKVESFSLKFSGGFHTPVKPKGARNLRISTLSPSGGGSIQNKNSETVAVCVVDRDSKSMALVNLRVDRVSLPQGEKIASRRVKSGLTPKKHSLLVHATGIQHYEDVWDSCKIVDGDLSRFITVGGTGSGQRELSLLSPWSVPVKIEVPVKLMLYEPHGVFATKLVDCPREGGVNRIMTDSPLTITGLDHPSLRGMFDVVDSHQRRHRLQVRMEPSNGLVQKILKVCTFVLRDSDKAEDSLLACWWEVMNWLRTREGNENDLEWTAMVVVLFAMAVPFLDSEQIQAPVRARRKKCFLRSSSGGYSDLESWEMMLEQESGSTGVVPPWMVGSSWSWVVEQDAEDHDGESREDVRHGKKASEIDQSGSDWSTFRKNSYLVRCTALAHEFLQSPQGAAASGPEGYLPTASCQNQDTRRTALCTILVGLHLLREERKLSVTEAEKSCEPLGLLAPVLAQVGGWLGWKSWSWTDNAYYAVELASMDRWAFENHQISSLDVPPEPFAPPSIFAFIEKACGQRSSPFLTLLDLLTMADGTQKGGKLWQECSALTPRTLALNGFLSEVHNASTFFQKIHLMHRWGLTRTIIETLPEGVSAPLYEMIMQSQMHASTSWDPALLELIDRDDLCMSMNKNTSQPSVPPPQPILSHDAVRDFHSIGNSALDIDAINSFEVSAEADRFSVTRLIFREDKRFVEATRLLNQSKAPVAECIPEPDWTDSDLLEAQKDIVQLVTLRTLSIPAGRGMLSFSGRLPLLTEKLPIPSFSLQCIMKPSNVTISADRSAFGEEKVCWAFFHNGVSTGLAISKASKGIDTSWILFNKPQELTNRHAGFLLALGLNGHLKSLAKWVAFKYLTPKHTMTSIGLLLGLSASYLGTMDTLITRLLSVHVTRMLPVGAAELNLSPLTQTAGVMGIGLLYCGSQHRRMSEVMLSEIENAEQEESSMSREDMRDEGYRLAAGFALGLINLAKGKDLRGMRDMHIVERLLAIAVGTKNVDLAHILDRATAGATIALAIIFMKTNDEVLAQKIDIPDTTVRYDYVRPDLFLLRTLARHLIMWDSVRPSEEWFTRNLPKVYRRRYRLTSVRCLCSDDMPFYNIIAGLCFTLGLRFAGSAQAQARDILISYLDQFIRICKLPVVNYDMRLARNSARNCQDIVALSAAAVMAGTGDLALFRRLRSLHGRIDSDTPYGSHMAAHMAIGLLFLGGGSYTLGTSDLAVASLLCSLYPIFPTTVLDNKCHLQAFRHFWVLAAEPRCLIARDIDTRRPISVPIRVTMKNGVVRQATSPCLLPDLNGLAKVELQSTDHWPLVLDFGHDDHLRTKFGQGDQSVYLRRKTMYNLAESSAFASTFSGLSEAQDVLPSTSRLPVALPTVSPQGVGAGTGIQSMNMNTTIWDWIFNLPSLQTLDIRERSLLRPPLPSRALVPLQNQTSPTCAPWLRTSVVDSKLLLESTISDIMRTVRSGRAGDADAVRDRMWQLRLLFSWFDENHVGSGTSTGATGEQVGGLWLRDEFIEEARWKIWGARIGDDSG</sequence>
<reference evidence="9 10" key="1">
    <citation type="submission" date="2019-06" db="EMBL/GenBank/DDBJ databases">
        <title>Wine fermentation using esterase from Monascus purpureus.</title>
        <authorList>
            <person name="Geng C."/>
            <person name="Zhang Y."/>
        </authorList>
    </citation>
    <scope>NUCLEOTIDE SEQUENCE [LARGE SCALE GENOMIC DNA]</scope>
    <source>
        <strain evidence="9">HQ1</strain>
    </source>
</reference>
<proteinExistence type="inferred from homology"/>
<feature type="domain" description="Anaphase-promoting complex subunit 1 beta-sandwich" evidence="8">
    <location>
        <begin position="1829"/>
        <end position="1895"/>
    </location>
</feature>
<feature type="compositionally biased region" description="Polar residues" evidence="6">
    <location>
        <begin position="159"/>
        <end position="177"/>
    </location>
</feature>
<dbReference type="GO" id="GO:0031145">
    <property type="term" value="P:anaphase-promoting complex-dependent catabolic process"/>
    <property type="evidence" value="ECO:0007669"/>
    <property type="project" value="TreeGrafter"/>
</dbReference>
<dbReference type="Proteomes" id="UP000319663">
    <property type="component" value="Unassembled WGS sequence"/>
</dbReference>
<dbReference type="FunFam" id="1.25.10.10:FF:000400">
    <property type="entry name" value="20S cyclosome subunit (APC1/BimE), putative"/>
    <property type="match status" value="1"/>
</dbReference>
<dbReference type="Gene3D" id="1.25.10.10">
    <property type="entry name" value="Leucine-rich Repeat Variant"/>
    <property type="match status" value="2"/>
</dbReference>
<feature type="region of interest" description="Disordered" evidence="6">
    <location>
        <begin position="264"/>
        <end position="284"/>
    </location>
</feature>
<feature type="compositionally biased region" description="Basic residues" evidence="6">
    <location>
        <begin position="388"/>
        <end position="406"/>
    </location>
</feature>
<dbReference type="Pfam" id="PF12859">
    <property type="entry name" value="ANAPC1"/>
    <property type="match status" value="1"/>
</dbReference>
<feature type="compositionally biased region" description="Polar residues" evidence="6">
    <location>
        <begin position="1"/>
        <end position="16"/>
    </location>
</feature>
<keyword evidence="5" id="KW-0131">Cell cycle</keyword>
<comment type="similarity">
    <text evidence="1">Belongs to the APC1 family.</text>
</comment>
<evidence type="ECO:0000313" key="9">
    <source>
        <dbReference type="EMBL" id="TQB70531.1"/>
    </source>
</evidence>
<dbReference type="EMBL" id="VIFY01000104">
    <property type="protein sequence ID" value="TQB70531.1"/>
    <property type="molecule type" value="Genomic_DNA"/>
</dbReference>
<protein>
    <submittedName>
        <fullName evidence="9">Anaphase-promoting complex subunit 1</fullName>
    </submittedName>
</protein>
<gene>
    <name evidence="9" type="primary">APC1</name>
    <name evidence="9" type="ORF">MPDQ_000355</name>
</gene>
<evidence type="ECO:0000256" key="2">
    <source>
        <dbReference type="ARBA" id="ARBA00022618"/>
    </source>
</evidence>
<evidence type="ECO:0000256" key="3">
    <source>
        <dbReference type="ARBA" id="ARBA00022737"/>
    </source>
</evidence>
<evidence type="ECO:0000256" key="6">
    <source>
        <dbReference type="SAM" id="MobiDB-lite"/>
    </source>
</evidence>
<evidence type="ECO:0000259" key="8">
    <source>
        <dbReference type="Pfam" id="PF21282"/>
    </source>
</evidence>
<keyword evidence="4" id="KW-0498">Mitosis</keyword>
<dbReference type="GO" id="GO:0060090">
    <property type="term" value="F:molecular adaptor activity"/>
    <property type="evidence" value="ECO:0007669"/>
    <property type="project" value="TreeGrafter"/>
</dbReference>
<evidence type="ECO:0000256" key="5">
    <source>
        <dbReference type="ARBA" id="ARBA00023306"/>
    </source>
</evidence>
<organism evidence="9 10">
    <name type="scientific">Monascus purpureus</name>
    <name type="common">Red mold</name>
    <name type="synonym">Monascus anka</name>
    <dbReference type="NCBI Taxonomy" id="5098"/>
    <lineage>
        <taxon>Eukaryota</taxon>
        <taxon>Fungi</taxon>
        <taxon>Dikarya</taxon>
        <taxon>Ascomycota</taxon>
        <taxon>Pezizomycotina</taxon>
        <taxon>Eurotiomycetes</taxon>
        <taxon>Eurotiomycetidae</taxon>
        <taxon>Eurotiales</taxon>
        <taxon>Aspergillaceae</taxon>
        <taxon>Monascus</taxon>
    </lineage>
</organism>
<feature type="region of interest" description="Disordered" evidence="6">
    <location>
        <begin position="157"/>
        <end position="188"/>
    </location>
</feature>
<accession>A0A507QS83</accession>